<dbReference type="AlphaFoldDB" id="A0A8T2S6W7"/>
<dbReference type="Pfam" id="PF16113">
    <property type="entry name" value="ECH_2"/>
    <property type="match status" value="1"/>
</dbReference>
<comment type="caution">
    <text evidence="4">The sequence shown here is derived from an EMBL/GenBank/DDBJ whole genome shotgun (WGS) entry which is preliminary data.</text>
</comment>
<dbReference type="SUPFAM" id="SSF52096">
    <property type="entry name" value="ClpP/crotonase"/>
    <property type="match status" value="1"/>
</dbReference>
<evidence type="ECO:0000313" key="5">
    <source>
        <dbReference type="Proteomes" id="UP000825935"/>
    </source>
</evidence>
<evidence type="ECO:0000256" key="1">
    <source>
        <dbReference type="ARBA" id="ARBA00022801"/>
    </source>
</evidence>
<keyword evidence="5" id="KW-1185">Reference proteome</keyword>
<comment type="similarity">
    <text evidence="2">Belongs to the enoyl-CoA hydratase/isomerase family.</text>
</comment>
<name>A0A8T2S6W7_CERRI</name>
<dbReference type="EC" id="3.1.2.4" evidence="2"/>
<dbReference type="Proteomes" id="UP000825935">
    <property type="component" value="Chromosome 22"/>
</dbReference>
<comment type="pathway">
    <text evidence="2">Amino-acid degradation; L-valine degradation.</text>
</comment>
<dbReference type="Gene3D" id="3.90.226.10">
    <property type="entry name" value="2-enoyl-CoA Hydratase, Chain A, domain 1"/>
    <property type="match status" value="1"/>
</dbReference>
<sequence>MVRRLCDLYESWETSNEVKLIILKGAGRAFCAGGDLRLFYKHGKQDEGLCPEVVYRKFWLDVHLHTYKKPMVALLHGLVMGGGAGLMIPCRFKIATEETVSGSNIVHLF</sequence>
<evidence type="ECO:0000256" key="2">
    <source>
        <dbReference type="RuleBase" id="RU369070"/>
    </source>
</evidence>
<accession>A0A8T2S6W7</accession>
<dbReference type="EMBL" id="CM035427">
    <property type="protein sequence ID" value="KAH7306940.1"/>
    <property type="molecule type" value="Genomic_DNA"/>
</dbReference>
<dbReference type="InterPro" id="IPR032259">
    <property type="entry name" value="HIBYL-CoA-H"/>
</dbReference>
<dbReference type="InterPro" id="IPR045004">
    <property type="entry name" value="ECH_dom"/>
</dbReference>
<evidence type="ECO:0000259" key="3">
    <source>
        <dbReference type="Pfam" id="PF16113"/>
    </source>
</evidence>
<protein>
    <recommendedName>
        <fullName evidence="2">3-hydroxyisobutyryl-CoA hydrolase</fullName>
        <shortName evidence="2">HIB-CoA hydrolase</shortName>
        <shortName evidence="2">HIBYL-CoA-H</shortName>
        <ecNumber evidence="2">3.1.2.4</ecNumber>
    </recommendedName>
    <alternativeName>
        <fullName evidence="2">3-hydroxyisobutyryl-coenzyme A hydrolase</fullName>
    </alternativeName>
</protein>
<keyword evidence="1 2" id="KW-0378">Hydrolase</keyword>
<dbReference type="GO" id="GO:0006574">
    <property type="term" value="P:L-valine catabolic process"/>
    <property type="evidence" value="ECO:0007669"/>
    <property type="project" value="UniProtKB-UniRule"/>
</dbReference>
<comment type="catalytic activity">
    <reaction evidence="2">
        <text>3-hydroxy-2-methylpropanoyl-CoA + H2O = 3-hydroxy-2-methylpropanoate + CoA + H(+)</text>
        <dbReference type="Rhea" id="RHEA:20888"/>
        <dbReference type="ChEBI" id="CHEBI:11805"/>
        <dbReference type="ChEBI" id="CHEBI:15377"/>
        <dbReference type="ChEBI" id="CHEBI:15378"/>
        <dbReference type="ChEBI" id="CHEBI:57287"/>
        <dbReference type="ChEBI" id="CHEBI:57340"/>
        <dbReference type="EC" id="3.1.2.4"/>
    </reaction>
</comment>
<dbReference type="InterPro" id="IPR029045">
    <property type="entry name" value="ClpP/crotonase-like_dom_sf"/>
</dbReference>
<dbReference type="OrthoDB" id="1677857at2759"/>
<dbReference type="GO" id="GO:0003860">
    <property type="term" value="F:3-hydroxyisobutyryl-CoA hydrolase activity"/>
    <property type="evidence" value="ECO:0007669"/>
    <property type="project" value="UniProtKB-UniRule"/>
</dbReference>
<gene>
    <name evidence="4" type="ORF">KP509_22G038500</name>
</gene>
<proteinExistence type="inferred from homology"/>
<dbReference type="PANTHER" id="PTHR43176:SF2">
    <property type="entry name" value="3-HYDROXYISOBUTYRYL-COA HYDROLASE-LIKE PROTEIN 5"/>
    <property type="match status" value="1"/>
</dbReference>
<feature type="domain" description="Enoyl-CoA hydratase/isomerase" evidence="3">
    <location>
        <begin position="1"/>
        <end position="100"/>
    </location>
</feature>
<reference evidence="4" key="1">
    <citation type="submission" date="2021-08" db="EMBL/GenBank/DDBJ databases">
        <title>WGS assembly of Ceratopteris richardii.</title>
        <authorList>
            <person name="Marchant D.B."/>
            <person name="Chen G."/>
            <person name="Jenkins J."/>
            <person name="Shu S."/>
            <person name="Leebens-Mack J."/>
            <person name="Grimwood J."/>
            <person name="Schmutz J."/>
            <person name="Soltis P."/>
            <person name="Soltis D."/>
            <person name="Chen Z.-H."/>
        </authorList>
    </citation>
    <scope>NUCLEOTIDE SEQUENCE</scope>
    <source>
        <strain evidence="4">Whitten #5841</strain>
        <tissue evidence="4">Leaf</tissue>
    </source>
</reference>
<dbReference type="CDD" id="cd06558">
    <property type="entry name" value="crotonase-like"/>
    <property type="match status" value="1"/>
</dbReference>
<comment type="function">
    <text evidence="2">Hydrolyzes 3-hydroxyisobutyryl-CoA (HIBYL-CoA), a saline catabolite. Has high activity toward isobutyryl-CoA. Could be an isobutyryl-CoA dehydrogenase that functions in valine catabolism.</text>
</comment>
<evidence type="ECO:0000313" key="4">
    <source>
        <dbReference type="EMBL" id="KAH7306940.1"/>
    </source>
</evidence>
<dbReference type="PANTHER" id="PTHR43176">
    <property type="entry name" value="3-HYDROXYISOBUTYRYL-COA HYDROLASE-RELATED"/>
    <property type="match status" value="1"/>
</dbReference>
<organism evidence="4 5">
    <name type="scientific">Ceratopteris richardii</name>
    <name type="common">Triangle waterfern</name>
    <dbReference type="NCBI Taxonomy" id="49495"/>
    <lineage>
        <taxon>Eukaryota</taxon>
        <taxon>Viridiplantae</taxon>
        <taxon>Streptophyta</taxon>
        <taxon>Embryophyta</taxon>
        <taxon>Tracheophyta</taxon>
        <taxon>Polypodiopsida</taxon>
        <taxon>Polypodiidae</taxon>
        <taxon>Polypodiales</taxon>
        <taxon>Pteridineae</taxon>
        <taxon>Pteridaceae</taxon>
        <taxon>Parkerioideae</taxon>
        <taxon>Ceratopteris</taxon>
    </lineage>
</organism>